<reference evidence="1 2" key="1">
    <citation type="submission" date="2020-10" db="EMBL/GenBank/DDBJ databases">
        <title>Complete genome sequence of Paludibaculum fermentans P105T, a facultatively anaerobic acidobacterium capable of dissimilatory Fe(III) reduction.</title>
        <authorList>
            <person name="Dedysh S.N."/>
            <person name="Beletsky A.V."/>
            <person name="Kulichevskaya I.S."/>
            <person name="Mardanov A.V."/>
            <person name="Ravin N.V."/>
        </authorList>
    </citation>
    <scope>NUCLEOTIDE SEQUENCE [LARGE SCALE GENOMIC DNA]</scope>
    <source>
        <strain evidence="1 2">P105</strain>
    </source>
</reference>
<dbReference type="SUPFAM" id="SSF48695">
    <property type="entry name" value="Multiheme cytochromes"/>
    <property type="match status" value="2"/>
</dbReference>
<dbReference type="EMBL" id="CP063849">
    <property type="protein sequence ID" value="QOY86640.1"/>
    <property type="molecule type" value="Genomic_DNA"/>
</dbReference>
<protein>
    <recommendedName>
        <fullName evidence="3">Cytochrome c7-like domain-containing protein</fullName>
    </recommendedName>
</protein>
<sequence length="286" mass="31145">MTKFPLTGAHLQAPCLSCHVNNTFKGTPQTCQSCHLALYKSTTNPNHAAAGFPTDCTACHNTTQWKGAVFNHSATRFALTGKHATTQCSLCHVNGVYAGTPMNCDACHLPLYNSTTNPNHVTAGFPKDCSVCHSTTQWKGAVFNHALTKFPLTGAHTSVACANCHVGGRYTGTPTDCYACHQKVYEQVSNPNHLTAGFPHTCTSCHTTTQWKGAKFNHNFPIYTGKHAGKWTTCNDCHTTPSNYAVFSCIDCHAHNKTDMDKKHNGRKNYVYASPSCYQCHPKGNS</sequence>
<keyword evidence="2" id="KW-1185">Reference proteome</keyword>
<dbReference type="Proteomes" id="UP000593892">
    <property type="component" value="Chromosome"/>
</dbReference>
<evidence type="ECO:0000313" key="1">
    <source>
        <dbReference type="EMBL" id="QOY86640.1"/>
    </source>
</evidence>
<name>A0A7S7NN87_PALFE</name>
<proteinExistence type="predicted"/>
<dbReference type="Gene3D" id="3.90.10.10">
    <property type="entry name" value="Cytochrome C3"/>
    <property type="match status" value="3"/>
</dbReference>
<organism evidence="1 2">
    <name type="scientific">Paludibaculum fermentans</name>
    <dbReference type="NCBI Taxonomy" id="1473598"/>
    <lineage>
        <taxon>Bacteria</taxon>
        <taxon>Pseudomonadati</taxon>
        <taxon>Acidobacteriota</taxon>
        <taxon>Terriglobia</taxon>
        <taxon>Bryobacterales</taxon>
        <taxon>Bryobacteraceae</taxon>
        <taxon>Paludibaculum</taxon>
    </lineage>
</organism>
<dbReference type="InterPro" id="IPR036280">
    <property type="entry name" value="Multihaem_cyt_sf"/>
</dbReference>
<evidence type="ECO:0000313" key="2">
    <source>
        <dbReference type="Proteomes" id="UP000593892"/>
    </source>
</evidence>
<evidence type="ECO:0008006" key="3">
    <source>
        <dbReference type="Google" id="ProtNLM"/>
    </source>
</evidence>
<gene>
    <name evidence="1" type="ORF">IRI77_28195</name>
</gene>
<accession>A0A7S7NN87</accession>
<dbReference type="KEGG" id="pfer:IRI77_28195"/>
<dbReference type="RefSeq" id="WP_194448309.1">
    <property type="nucleotide sequence ID" value="NZ_CP063849.1"/>
</dbReference>
<dbReference type="AlphaFoldDB" id="A0A7S7NN87"/>